<dbReference type="InterPro" id="IPR011033">
    <property type="entry name" value="PRC_barrel-like_sf"/>
</dbReference>
<dbReference type="EMBL" id="RKRK01000002">
    <property type="protein sequence ID" value="RPF57846.1"/>
    <property type="molecule type" value="Genomic_DNA"/>
</dbReference>
<keyword evidence="2 5" id="KW-0690">Ribosome biogenesis</keyword>
<dbReference type="HAMAP" id="MF_00014">
    <property type="entry name" value="Ribosome_mat_RimM"/>
    <property type="match status" value="1"/>
</dbReference>
<comment type="caution">
    <text evidence="8">The sequence shown here is derived from an EMBL/GenBank/DDBJ whole genome shotgun (WGS) entry which is preliminary data.</text>
</comment>
<evidence type="ECO:0000256" key="3">
    <source>
        <dbReference type="ARBA" id="ARBA00022552"/>
    </source>
</evidence>
<sequence>MIKIGRIANTHGIKGEVKIQSNSDFLEERLQVGKVIQVKYDGQLVELTIATVRVHKEMYMLTFEGKNNINDVEQYKQCDVYADALEVVESLEEGEFLYSQIIGCEVFDYGESIGEVSQIIETGANDVWVVKHKEKEYYIPYIDDVVKSVNVDEQKIIIESLEGMIE</sequence>
<comment type="function">
    <text evidence="5">An accessory protein needed during the final step in the assembly of 30S ribosomal subunit, possibly for assembly of the head region. Essential for efficient processing of 16S rRNA. May be needed both before and after RbfA during the maturation of 16S rRNA. It has affinity for free ribosomal 30S subunits but not for 70S ribosomes.</text>
</comment>
<comment type="domain">
    <text evidence="5">The PRC barrel domain binds ribosomal protein uS19.</text>
</comment>
<protein>
    <recommendedName>
        <fullName evidence="5">Ribosome maturation factor RimM</fullName>
    </recommendedName>
</protein>
<dbReference type="PANTHER" id="PTHR33692:SF1">
    <property type="entry name" value="RIBOSOME MATURATION FACTOR RIMM"/>
    <property type="match status" value="1"/>
</dbReference>
<dbReference type="InterPro" id="IPR011961">
    <property type="entry name" value="RimM"/>
</dbReference>
<dbReference type="InterPro" id="IPR036976">
    <property type="entry name" value="RimM_N_sf"/>
</dbReference>
<dbReference type="NCBIfam" id="TIGR02273">
    <property type="entry name" value="16S_RimM"/>
    <property type="match status" value="1"/>
</dbReference>
<dbReference type="InterPro" id="IPR009000">
    <property type="entry name" value="Transl_B-barrel_sf"/>
</dbReference>
<comment type="subcellular location">
    <subcellularLocation>
        <location evidence="5">Cytoplasm</location>
    </subcellularLocation>
</comment>
<dbReference type="PANTHER" id="PTHR33692">
    <property type="entry name" value="RIBOSOME MATURATION FACTOR RIMM"/>
    <property type="match status" value="1"/>
</dbReference>
<name>A0A3N5BJ23_9BACL</name>
<organism evidence="8 9">
    <name type="scientific">Abyssicoccus albus</name>
    <dbReference type="NCBI Taxonomy" id="1817405"/>
    <lineage>
        <taxon>Bacteria</taxon>
        <taxon>Bacillati</taxon>
        <taxon>Bacillota</taxon>
        <taxon>Bacilli</taxon>
        <taxon>Bacillales</taxon>
        <taxon>Abyssicoccaceae</taxon>
    </lineage>
</organism>
<dbReference type="Pfam" id="PF05239">
    <property type="entry name" value="PRC"/>
    <property type="match status" value="1"/>
</dbReference>
<dbReference type="InterPro" id="IPR027275">
    <property type="entry name" value="PRC-brl_dom"/>
</dbReference>
<evidence type="ECO:0000256" key="5">
    <source>
        <dbReference type="HAMAP-Rule" id="MF_00014"/>
    </source>
</evidence>
<evidence type="ECO:0000256" key="2">
    <source>
        <dbReference type="ARBA" id="ARBA00022517"/>
    </source>
</evidence>
<dbReference type="OrthoDB" id="9810331at2"/>
<reference evidence="8 9" key="1">
    <citation type="submission" date="2018-11" db="EMBL/GenBank/DDBJ databases">
        <title>Genomic Encyclopedia of Type Strains, Phase IV (KMG-IV): sequencing the most valuable type-strain genomes for metagenomic binning, comparative biology and taxonomic classification.</title>
        <authorList>
            <person name="Goeker M."/>
        </authorList>
    </citation>
    <scope>NUCLEOTIDE SEQUENCE [LARGE SCALE GENOMIC DNA]</scope>
    <source>
        <strain evidence="8 9">DSM 29158</strain>
    </source>
</reference>
<dbReference type="Gene3D" id="2.40.30.60">
    <property type="entry name" value="RimM"/>
    <property type="match status" value="1"/>
</dbReference>
<accession>A0A3N5BJ23</accession>
<dbReference type="RefSeq" id="WP_123807388.1">
    <property type="nucleotide sequence ID" value="NZ_RKRK01000002.1"/>
</dbReference>
<keyword evidence="3 5" id="KW-0698">rRNA processing</keyword>
<feature type="domain" description="PRC-barrel" evidence="7">
    <location>
        <begin position="93"/>
        <end position="164"/>
    </location>
</feature>
<dbReference type="GO" id="GO:0043022">
    <property type="term" value="F:ribosome binding"/>
    <property type="evidence" value="ECO:0007669"/>
    <property type="project" value="InterPro"/>
</dbReference>
<dbReference type="Gene3D" id="2.30.30.240">
    <property type="entry name" value="PRC-barrel domain"/>
    <property type="match status" value="1"/>
</dbReference>
<feature type="domain" description="RimM N-terminal" evidence="6">
    <location>
        <begin position="4"/>
        <end position="83"/>
    </location>
</feature>
<keyword evidence="4 5" id="KW-0143">Chaperone</keyword>
<dbReference type="GO" id="GO:0005737">
    <property type="term" value="C:cytoplasm"/>
    <property type="evidence" value="ECO:0007669"/>
    <property type="project" value="UniProtKB-SubCell"/>
</dbReference>
<dbReference type="AlphaFoldDB" id="A0A3N5BJ23"/>
<gene>
    <name evidence="5" type="primary">rimM</name>
    <name evidence="8" type="ORF">EDD62_0481</name>
</gene>
<keyword evidence="9" id="KW-1185">Reference proteome</keyword>
<dbReference type="SUPFAM" id="SSF50447">
    <property type="entry name" value="Translation proteins"/>
    <property type="match status" value="1"/>
</dbReference>
<dbReference type="GO" id="GO:0042274">
    <property type="term" value="P:ribosomal small subunit biogenesis"/>
    <property type="evidence" value="ECO:0007669"/>
    <property type="project" value="UniProtKB-UniRule"/>
</dbReference>
<evidence type="ECO:0000256" key="4">
    <source>
        <dbReference type="ARBA" id="ARBA00023186"/>
    </source>
</evidence>
<dbReference type="Pfam" id="PF01782">
    <property type="entry name" value="RimM"/>
    <property type="match status" value="1"/>
</dbReference>
<dbReference type="SUPFAM" id="SSF50346">
    <property type="entry name" value="PRC-barrel domain"/>
    <property type="match status" value="1"/>
</dbReference>
<comment type="subunit">
    <text evidence="5">Binds ribosomal protein uS19.</text>
</comment>
<dbReference type="InterPro" id="IPR002676">
    <property type="entry name" value="RimM_N"/>
</dbReference>
<evidence type="ECO:0000256" key="1">
    <source>
        <dbReference type="ARBA" id="ARBA00022490"/>
    </source>
</evidence>
<dbReference type="GO" id="GO:0005840">
    <property type="term" value="C:ribosome"/>
    <property type="evidence" value="ECO:0007669"/>
    <property type="project" value="InterPro"/>
</dbReference>
<proteinExistence type="inferred from homology"/>
<dbReference type="GO" id="GO:0006364">
    <property type="term" value="P:rRNA processing"/>
    <property type="evidence" value="ECO:0007669"/>
    <property type="project" value="UniProtKB-UniRule"/>
</dbReference>
<keyword evidence="1 5" id="KW-0963">Cytoplasm</keyword>
<evidence type="ECO:0000259" key="7">
    <source>
        <dbReference type="Pfam" id="PF05239"/>
    </source>
</evidence>
<comment type="similarity">
    <text evidence="5">Belongs to the RimM family.</text>
</comment>
<dbReference type="Proteomes" id="UP000277108">
    <property type="component" value="Unassembled WGS sequence"/>
</dbReference>
<evidence type="ECO:0000259" key="6">
    <source>
        <dbReference type="Pfam" id="PF01782"/>
    </source>
</evidence>
<evidence type="ECO:0000313" key="8">
    <source>
        <dbReference type="EMBL" id="RPF57846.1"/>
    </source>
</evidence>
<evidence type="ECO:0000313" key="9">
    <source>
        <dbReference type="Proteomes" id="UP000277108"/>
    </source>
</evidence>